<dbReference type="Proteomes" id="UP000035681">
    <property type="component" value="Unplaced"/>
</dbReference>
<dbReference type="WBParaSite" id="SSTP_0000401400.1">
    <property type="protein sequence ID" value="SSTP_0000401400.1"/>
    <property type="gene ID" value="SSTP_0000401400"/>
</dbReference>
<organism evidence="3">
    <name type="scientific">Strongyloides stercoralis</name>
    <name type="common">Threadworm</name>
    <dbReference type="NCBI Taxonomy" id="6248"/>
    <lineage>
        <taxon>Eukaryota</taxon>
        <taxon>Metazoa</taxon>
        <taxon>Ecdysozoa</taxon>
        <taxon>Nematoda</taxon>
        <taxon>Chromadorea</taxon>
        <taxon>Rhabditida</taxon>
        <taxon>Tylenchina</taxon>
        <taxon>Panagrolaimomorpha</taxon>
        <taxon>Strongyloidoidea</taxon>
        <taxon>Strongyloididae</taxon>
        <taxon>Strongyloides</taxon>
    </lineage>
</organism>
<keyword evidence="2" id="KW-1185">Reference proteome</keyword>
<evidence type="ECO:0000313" key="2">
    <source>
        <dbReference type="Proteomes" id="UP000035681"/>
    </source>
</evidence>
<dbReference type="WBParaSite" id="TCONS_00005703.p1">
    <property type="protein sequence ID" value="TCONS_00005703.p1"/>
    <property type="gene ID" value="XLOC_003951"/>
</dbReference>
<name>A0A0K0E3E2_STRER</name>
<evidence type="ECO:0000256" key="1">
    <source>
        <dbReference type="SAM" id="MobiDB-lite"/>
    </source>
</evidence>
<sequence length="247" mass="29281">MSTIKIKNRVCLPWRSISNENISTDQESSSSDFNVTSDEDTDNRLRTSQFSNLSKISADTPPSYSVSENSNGEMVSHKRGVTWPNRPLTGYHSIKEHRKRKAFLRKKIMERNKRENDDLDVSLEDQKKNKKNSKCIKNNKEERKSGYDCFSETNISKDEKKFNEEKDTMKYYKFCGIKCASEIKDFVLDYDTYYIFYDSSRLSKEEIPYEVPLTIAYYKKNSKKIMIEELRNEFRKFLYQSLQKRET</sequence>
<protein>
    <submittedName>
        <fullName evidence="3">ChSh domain-containing protein</fullName>
    </submittedName>
</protein>
<reference evidence="3" key="1">
    <citation type="submission" date="2015-08" db="UniProtKB">
        <authorList>
            <consortium name="WormBaseParasite"/>
        </authorList>
    </citation>
    <scope>IDENTIFICATION</scope>
</reference>
<feature type="compositionally biased region" description="Polar residues" evidence="1">
    <location>
        <begin position="22"/>
        <end position="36"/>
    </location>
</feature>
<proteinExistence type="predicted"/>
<accession>A0A0K0E3E2</accession>
<feature type="compositionally biased region" description="Polar residues" evidence="1">
    <location>
        <begin position="46"/>
        <end position="73"/>
    </location>
</feature>
<evidence type="ECO:0000313" key="3">
    <source>
        <dbReference type="WBParaSite" id="SSTP_0000401400.1"/>
    </source>
</evidence>
<feature type="region of interest" description="Disordered" evidence="1">
    <location>
        <begin position="116"/>
        <end position="137"/>
    </location>
</feature>
<feature type="region of interest" description="Disordered" evidence="1">
    <location>
        <begin position="22"/>
        <end position="81"/>
    </location>
</feature>
<dbReference type="AlphaFoldDB" id="A0A0K0E3E2"/>